<protein>
    <submittedName>
        <fullName evidence="1">Uncharacterized protein</fullName>
    </submittedName>
</protein>
<dbReference type="EMBL" id="CADCTY010001016">
    <property type="protein sequence ID" value="CAA9352564.1"/>
    <property type="molecule type" value="Genomic_DNA"/>
</dbReference>
<evidence type="ECO:0000313" key="1">
    <source>
        <dbReference type="EMBL" id="CAA9352564.1"/>
    </source>
</evidence>
<name>A0A6J4M7T9_9CYAN</name>
<proteinExistence type="predicted"/>
<organism evidence="1">
    <name type="scientific">uncultured Leptolyngbya sp</name>
    <dbReference type="NCBI Taxonomy" id="332963"/>
    <lineage>
        <taxon>Bacteria</taxon>
        <taxon>Bacillati</taxon>
        <taxon>Cyanobacteriota</taxon>
        <taxon>Cyanophyceae</taxon>
        <taxon>Leptolyngbyales</taxon>
        <taxon>Leptolyngbyaceae</taxon>
        <taxon>Leptolyngbya group</taxon>
        <taxon>Leptolyngbya</taxon>
        <taxon>environmental samples</taxon>
    </lineage>
</organism>
<dbReference type="AlphaFoldDB" id="A0A6J4M7T9"/>
<accession>A0A6J4M7T9</accession>
<reference evidence="1" key="1">
    <citation type="submission" date="2020-02" db="EMBL/GenBank/DDBJ databases">
        <authorList>
            <person name="Meier V. D."/>
        </authorList>
    </citation>
    <scope>NUCLEOTIDE SEQUENCE</scope>
    <source>
        <strain evidence="1">AVDCRST_MAG94</strain>
    </source>
</reference>
<gene>
    <name evidence="1" type="ORF">AVDCRST_MAG94-2884</name>
</gene>
<sequence>MRSLTTYSINPDDDFILNQLAPQLWQLSRDQLAAIAIAALFEGDEPASIDFDYCCSSPSRRFEECVVLLQLLSLAG</sequence>